<comment type="pathway">
    <text evidence="2">Protein modification; protein glycosylation.</text>
</comment>
<feature type="transmembrane region" description="Helical" evidence="15">
    <location>
        <begin position="417"/>
        <end position="435"/>
    </location>
</feature>
<dbReference type="GO" id="GO:0106073">
    <property type="term" value="F:dolichyl pyrophosphate Glc2Man9GlcNAc2 alpha-1,2-glucosyltransferase activity"/>
    <property type="evidence" value="ECO:0007669"/>
    <property type="project" value="UniProtKB-EC"/>
</dbReference>
<dbReference type="AlphaFoldDB" id="A0A6A6PCV0"/>
<feature type="signal peptide" evidence="16">
    <location>
        <begin position="1"/>
        <end position="25"/>
    </location>
</feature>
<evidence type="ECO:0000256" key="3">
    <source>
        <dbReference type="ARBA" id="ARBA00010600"/>
    </source>
</evidence>
<evidence type="ECO:0000256" key="16">
    <source>
        <dbReference type="SAM" id="SignalP"/>
    </source>
</evidence>
<keyword evidence="8 15" id="KW-0812">Transmembrane</keyword>
<keyword evidence="6" id="KW-0328">Glycosyltransferase</keyword>
<feature type="transmembrane region" description="Helical" evidence="15">
    <location>
        <begin position="148"/>
        <end position="172"/>
    </location>
</feature>
<dbReference type="UniPathway" id="UPA00378"/>
<gene>
    <name evidence="17" type="ORF">BDY21DRAFT_332990</name>
</gene>
<reference evidence="17" key="1">
    <citation type="journal article" date="2020" name="Stud. Mycol.">
        <title>101 Dothideomycetes genomes: a test case for predicting lifestyles and emergence of pathogens.</title>
        <authorList>
            <person name="Haridas S."/>
            <person name="Albert R."/>
            <person name="Binder M."/>
            <person name="Bloem J."/>
            <person name="Labutti K."/>
            <person name="Salamov A."/>
            <person name="Andreopoulos B."/>
            <person name="Baker S."/>
            <person name="Barry K."/>
            <person name="Bills G."/>
            <person name="Bluhm B."/>
            <person name="Cannon C."/>
            <person name="Castanera R."/>
            <person name="Culley D."/>
            <person name="Daum C."/>
            <person name="Ezra D."/>
            <person name="Gonzalez J."/>
            <person name="Henrissat B."/>
            <person name="Kuo A."/>
            <person name="Liang C."/>
            <person name="Lipzen A."/>
            <person name="Lutzoni F."/>
            <person name="Magnuson J."/>
            <person name="Mondo S."/>
            <person name="Nolan M."/>
            <person name="Ohm R."/>
            <person name="Pangilinan J."/>
            <person name="Park H.-J."/>
            <person name="Ramirez L."/>
            <person name="Alfaro M."/>
            <person name="Sun H."/>
            <person name="Tritt A."/>
            <person name="Yoshinaga Y."/>
            <person name="Zwiers L.-H."/>
            <person name="Turgeon B."/>
            <person name="Goodwin S."/>
            <person name="Spatafora J."/>
            <person name="Crous P."/>
            <person name="Grigoriev I."/>
        </authorList>
    </citation>
    <scope>NUCLEOTIDE SEQUENCE</scope>
    <source>
        <strain evidence="17">ATCC 16933</strain>
    </source>
</reference>
<dbReference type="PANTHER" id="PTHR12989">
    <property type="entry name" value="ALPHA-1,2-GLUCOSYLTRANSFERASE ALG10"/>
    <property type="match status" value="1"/>
</dbReference>
<dbReference type="PROSITE" id="PS51257">
    <property type="entry name" value="PROKAR_LIPOPROTEIN"/>
    <property type="match status" value="1"/>
</dbReference>
<name>A0A6A6PCV0_9PEZI</name>
<feature type="transmembrane region" description="Helical" evidence="15">
    <location>
        <begin position="374"/>
        <end position="397"/>
    </location>
</feature>
<feature type="transmembrane region" description="Helical" evidence="15">
    <location>
        <begin position="328"/>
        <end position="353"/>
    </location>
</feature>
<feature type="transmembrane region" description="Helical" evidence="15">
    <location>
        <begin position="288"/>
        <end position="308"/>
    </location>
</feature>
<dbReference type="PANTHER" id="PTHR12989:SF10">
    <property type="entry name" value="DOL-P-GLC:GLC(2)MAN(9)GLCNAC(2)-PP-DOL ALPHA-1,2-GLUCOSYLTRANSFERASE-RELATED"/>
    <property type="match status" value="1"/>
</dbReference>
<keyword evidence="16" id="KW-0732">Signal</keyword>
<evidence type="ECO:0000256" key="14">
    <source>
        <dbReference type="ARBA" id="ARBA00048064"/>
    </source>
</evidence>
<keyword evidence="7" id="KW-0808">Transferase</keyword>
<evidence type="ECO:0000256" key="12">
    <source>
        <dbReference type="ARBA" id="ARBA00032069"/>
    </source>
</evidence>
<evidence type="ECO:0000256" key="2">
    <source>
        <dbReference type="ARBA" id="ARBA00004922"/>
    </source>
</evidence>
<accession>A0A6A6PCV0</accession>
<evidence type="ECO:0000256" key="1">
    <source>
        <dbReference type="ARBA" id="ARBA00004477"/>
    </source>
</evidence>
<dbReference type="Pfam" id="PF04922">
    <property type="entry name" value="DIE2_ALG10"/>
    <property type="match status" value="1"/>
</dbReference>
<feature type="transmembrane region" description="Helical" evidence="15">
    <location>
        <begin position="471"/>
        <end position="493"/>
    </location>
</feature>
<dbReference type="GO" id="GO:0005789">
    <property type="term" value="C:endoplasmic reticulum membrane"/>
    <property type="evidence" value="ECO:0007669"/>
    <property type="project" value="UniProtKB-SubCell"/>
</dbReference>
<evidence type="ECO:0000256" key="11">
    <source>
        <dbReference type="ARBA" id="ARBA00023136"/>
    </source>
</evidence>
<feature type="chain" id="PRO_5025338505" description="Dol-P-Glc:Glc(2)Man(9)GlcNAc(2)-PP-Dol alpha-1,2-glucosyltransferase" evidence="16">
    <location>
        <begin position="26"/>
        <end position="585"/>
    </location>
</feature>
<evidence type="ECO:0000256" key="6">
    <source>
        <dbReference type="ARBA" id="ARBA00022676"/>
    </source>
</evidence>
<keyword evidence="11 15" id="KW-0472">Membrane</keyword>
<dbReference type="EC" id="2.4.1.256" evidence="4"/>
<evidence type="ECO:0000256" key="10">
    <source>
        <dbReference type="ARBA" id="ARBA00022989"/>
    </source>
</evidence>
<evidence type="ECO:0000256" key="5">
    <source>
        <dbReference type="ARBA" id="ARBA00018512"/>
    </source>
</evidence>
<dbReference type="PIRSF" id="PIRSF028810">
    <property type="entry name" value="Alpha1_2_glucosyltferase_Alg10"/>
    <property type="match status" value="1"/>
</dbReference>
<evidence type="ECO:0000256" key="9">
    <source>
        <dbReference type="ARBA" id="ARBA00022824"/>
    </source>
</evidence>
<sequence length="585" mass="65555">MDWAQRNSARRQAVVWLGLLSSTSAIAFACSAWHGLTCRAAPEPYLDEVFHIGQAQAYCAGRFDQWDPKITTPPGLYLISYALSRVGECDVRALRATNCIALCVTAFVCGLVLHAIKERRGTSTATDPIQSILRSIHAVVNISFFPPMFFFTGLYYTDVASTGVTLLAYYYFIRSKSAAFEASSVAFNFVFTATGLFSLLFRQTNVFWVAVFPAGLAIVSTLKSSRRGLKPIAIPQSAPFGAVARASWTYNVLYDVPVSDASIEDYLKVVESIVIVALRKLPAVLRSIIAPSIVLAAFGAFVVWNGGVVLGDKSNHVATIHLPQMLYLWPYILFFSFPLCIGPIFSIVAQLPFPQMARFQRATQGCAIRHLPRAAVLGIFTLLGLLAVHYNTIIHPFTLADNRHYVFYVFRVLRRHWTIPYVMVPVYVLCGWFATRTLGGDESAPPVEKKDDDAAAENAARDQIVVQDQGCYVSFVVVWLAATTLSVVTAPLVEPRYFILPWLMWRLHVPTARTVVEENPGGKGKERREESWFEVLKSSLWVEYDRRLWVETAWHLCVNMVTGFVFLQKGFSWPQEPGKVQRFMW</sequence>
<evidence type="ECO:0000256" key="15">
    <source>
        <dbReference type="SAM" id="Phobius"/>
    </source>
</evidence>
<protein>
    <recommendedName>
        <fullName evidence="5">Dol-P-Glc:Glc(2)Man(9)GlcNAc(2)-PP-Dol alpha-1,2-glucosyltransferase</fullName>
        <ecNumber evidence="4">2.4.1.256</ecNumber>
    </recommendedName>
    <alternativeName>
        <fullName evidence="12">Asparagine-linked glycosylation protein 10</fullName>
    </alternativeName>
</protein>
<keyword evidence="9" id="KW-0256">Endoplasmic reticulum</keyword>
<comment type="function">
    <text evidence="13">Dol-P-Glc:Glc(2)Man(9)GlcNAc(2)-PP-Dol alpha-1,2-glucosyltransferase that operates in the biosynthetic pathway of dolichol-linked oligosaccharides, the glycan precursors employed in protein asparagine (N)-glycosylation. The assembly of dolichol-linked oligosaccharides begins on the cytosolic side of the endoplasmic reticulum membrane and finishes in its lumen. The sequential addition of sugars to dolichol pyrophosphate produces dolichol-linked oligosaccharides containing fourteen sugars, including two GlcNAcs, nine mannoses and three glucoses. Once assembled, the oligosaccharide is transferred from the lipid to nascent proteins by oligosaccharyltransferases. In the lumen of the endoplasmic reticulum, adds the third and last glucose residue from dolichyl phosphate glucose (Dol-P-Glc) onto the lipid-linked oligosaccharide intermediate Glc(2)Man(9)GlcNAc(2)-PP-Dol to produce Glc(3)Man(9)GlcNAc(2)-PP-Dol.</text>
</comment>
<keyword evidence="10 15" id="KW-1133">Transmembrane helix</keyword>
<dbReference type="Proteomes" id="UP000799766">
    <property type="component" value="Unassembled WGS sequence"/>
</dbReference>
<comment type="subcellular location">
    <subcellularLocation>
        <location evidence="1">Endoplasmic reticulum membrane</location>
        <topology evidence="1">Multi-pass membrane protein</topology>
    </subcellularLocation>
</comment>
<organism evidence="17 18">
    <name type="scientific">Lineolata rhizophorae</name>
    <dbReference type="NCBI Taxonomy" id="578093"/>
    <lineage>
        <taxon>Eukaryota</taxon>
        <taxon>Fungi</taxon>
        <taxon>Dikarya</taxon>
        <taxon>Ascomycota</taxon>
        <taxon>Pezizomycotina</taxon>
        <taxon>Dothideomycetes</taxon>
        <taxon>Dothideomycetes incertae sedis</taxon>
        <taxon>Lineolatales</taxon>
        <taxon>Lineolataceae</taxon>
        <taxon>Lineolata</taxon>
    </lineage>
</organism>
<evidence type="ECO:0000256" key="7">
    <source>
        <dbReference type="ARBA" id="ARBA00022679"/>
    </source>
</evidence>
<evidence type="ECO:0000256" key="13">
    <source>
        <dbReference type="ARBA" id="ARBA00044727"/>
    </source>
</evidence>
<proteinExistence type="inferred from homology"/>
<evidence type="ECO:0000256" key="4">
    <source>
        <dbReference type="ARBA" id="ARBA00011967"/>
    </source>
</evidence>
<dbReference type="GO" id="GO:0006488">
    <property type="term" value="P:dolichol-linked oligosaccharide biosynthetic process"/>
    <property type="evidence" value="ECO:0007669"/>
    <property type="project" value="InterPro"/>
</dbReference>
<dbReference type="EMBL" id="MU001671">
    <property type="protein sequence ID" value="KAF2461700.1"/>
    <property type="molecule type" value="Genomic_DNA"/>
</dbReference>
<dbReference type="InterPro" id="IPR016900">
    <property type="entry name" value="Alg10"/>
</dbReference>
<evidence type="ECO:0000313" key="17">
    <source>
        <dbReference type="EMBL" id="KAF2461700.1"/>
    </source>
</evidence>
<evidence type="ECO:0000313" key="18">
    <source>
        <dbReference type="Proteomes" id="UP000799766"/>
    </source>
</evidence>
<evidence type="ECO:0000256" key="8">
    <source>
        <dbReference type="ARBA" id="ARBA00022692"/>
    </source>
</evidence>
<keyword evidence="18" id="KW-1185">Reference proteome</keyword>
<comment type="similarity">
    <text evidence="3">Belongs to the ALG10 glucosyltransferase family.</text>
</comment>
<feature type="transmembrane region" description="Helical" evidence="15">
    <location>
        <begin position="179"/>
        <end position="200"/>
    </location>
</feature>
<comment type="catalytic activity">
    <reaction evidence="14">
        <text>an alpha-D-Glc-(1-&gt;3)-alpha-D-Glc-(1-&gt;3)-alpha-D-Man-(1-&gt;2)-alpha-D-Man-(1-&gt;2)-alpha-D-Man-(1-&gt;3)-[alpha-D-Man-(1-&gt;2)-alpha-D-Man-(1-&gt;3)-[alpha-D-Man-(1-&gt;2)-alpha-D-Man-(1-&gt;6)]-alpha-D-Man-(1-&gt;6)]-beta-D-Man-(1-&gt;4)-beta-D-GlcNAc-(1-&gt;4)-alpha-D-GlcNAc-diphospho-di-trans,poly-cis-dolichol + a di-trans,poly-cis-dolichyl beta-D-glucosyl phosphate = a alpha-D-Glc-(1-&gt;2)-alpha-D-Glc-(1-&gt;3)-alpha-D-Glc-(1-&gt;3)-alpha-D-Man-(1-&gt;2)-alpha-D-Man-(1-&gt;2)-alpha-D-Man-(1-&gt;3)-[alpha-D-Man-(1-&gt;2)-alpha-D-Man-(1-&gt;3)-[alpha-D-Man-(1-&gt;2)-alpha-D-Man-(1-&gt;6)]-alpha-D-Man-(1-&gt;6)]-beta-D-Man-(1-&gt;4)-beta-D-GlcNAc-(1-&gt;4)-alpha-D-GlcNAc-diphospho-di-trans,poly-cis-dolichol + a di-trans,poly-cis-dolichyl phosphate + H(+)</text>
        <dbReference type="Rhea" id="RHEA:29543"/>
        <dbReference type="Rhea" id="RHEA-COMP:19498"/>
        <dbReference type="Rhea" id="RHEA-COMP:19502"/>
        <dbReference type="Rhea" id="RHEA-COMP:19512"/>
        <dbReference type="Rhea" id="RHEA-COMP:19522"/>
        <dbReference type="ChEBI" id="CHEBI:15378"/>
        <dbReference type="ChEBI" id="CHEBI:57525"/>
        <dbReference type="ChEBI" id="CHEBI:57683"/>
        <dbReference type="ChEBI" id="CHEBI:132522"/>
        <dbReference type="ChEBI" id="CHEBI:132523"/>
        <dbReference type="EC" id="2.4.1.256"/>
    </reaction>
    <physiologicalReaction direction="left-to-right" evidence="14">
        <dbReference type="Rhea" id="RHEA:29544"/>
    </physiologicalReaction>
</comment>
<dbReference type="OrthoDB" id="4769at2759"/>